<reference evidence="1" key="1">
    <citation type="submission" date="2020-10" db="EMBL/GenBank/DDBJ databases">
        <title>Connecting structure to function with the recovery of over 1000 high-quality activated sludge metagenome-assembled genomes encoding full-length rRNA genes using long-read sequencing.</title>
        <authorList>
            <person name="Singleton C.M."/>
            <person name="Petriglieri F."/>
            <person name="Kristensen J.M."/>
            <person name="Kirkegaard R.H."/>
            <person name="Michaelsen T.Y."/>
            <person name="Andersen M.H."/>
            <person name="Karst S.M."/>
            <person name="Dueholm M.S."/>
            <person name="Nielsen P.H."/>
            <person name="Albertsen M."/>
        </authorList>
    </citation>
    <scope>NUCLEOTIDE SEQUENCE</scope>
    <source>
        <strain evidence="1">EsbW_18-Q3-R4-48_MAXAC.044</strain>
    </source>
</reference>
<gene>
    <name evidence="1" type="ORF">IPJ48_11180</name>
</gene>
<sequence>MAGSGNPAGTPGSVDTATVGAAGVVTINTGQSVLNLNNNAGQITIDAFGLNLVGGGSTTNTGIINIGGASTANLGVSASHNINNAGGVINVAAGSVVNQFGSTITGGTINTTGGGALVAFNSGSNFISGVMLNGTLDLASGVGIERVTGGLTLNGTINVGSGSVLAPQGDQTIGGSGNIVFADNNGSNRLNVEAGNLTLASGITVHGNTGLIGAQNFAGGAASLTNNGNIAADVAGGTITLGVNGTVTNNGTLAASNGGTLVLNNSIVGNVGSQITVGAGSTILQNGVTLNGVINNAGTGSFRASNSGSNFLNAANFTGRS</sequence>
<proteinExistence type="predicted"/>
<comment type="caution">
    <text evidence="1">The sequence shown here is derived from an EMBL/GenBank/DDBJ whole genome shotgun (WGS) entry which is preliminary data.</text>
</comment>
<name>A0A9D7F7T0_9RHOO</name>
<dbReference type="AlphaFoldDB" id="A0A9D7F7T0"/>
<evidence type="ECO:0008006" key="3">
    <source>
        <dbReference type="Google" id="ProtNLM"/>
    </source>
</evidence>
<evidence type="ECO:0000313" key="2">
    <source>
        <dbReference type="Proteomes" id="UP000886602"/>
    </source>
</evidence>
<organism evidence="1 2">
    <name type="scientific">Candidatus Propionivibrio dominans</name>
    <dbReference type="NCBI Taxonomy" id="2954373"/>
    <lineage>
        <taxon>Bacteria</taxon>
        <taxon>Pseudomonadati</taxon>
        <taxon>Pseudomonadota</taxon>
        <taxon>Betaproteobacteria</taxon>
        <taxon>Rhodocyclales</taxon>
        <taxon>Rhodocyclaceae</taxon>
        <taxon>Propionivibrio</taxon>
    </lineage>
</organism>
<evidence type="ECO:0000313" key="1">
    <source>
        <dbReference type="EMBL" id="MBK7423607.1"/>
    </source>
</evidence>
<accession>A0A9D7F7T0</accession>
<dbReference type="Proteomes" id="UP000886602">
    <property type="component" value="Unassembled WGS sequence"/>
</dbReference>
<dbReference type="EMBL" id="JADJNC010000016">
    <property type="protein sequence ID" value="MBK7423607.1"/>
    <property type="molecule type" value="Genomic_DNA"/>
</dbReference>
<protein>
    <recommendedName>
        <fullName evidence="3">S-layer family protein</fullName>
    </recommendedName>
</protein>